<dbReference type="PANTHER" id="PTHR38792">
    <property type="entry name" value="BNR/ASP-BOX REPEAT DOMAIN PROTEIN (AFU_ORTHOLOGUE AFUA_7G06430)-RELATED"/>
    <property type="match status" value="1"/>
</dbReference>
<dbReference type="PROSITE" id="PS50231">
    <property type="entry name" value="RICIN_B_LECTIN"/>
    <property type="match status" value="2"/>
</dbReference>
<comment type="caution">
    <text evidence="2">The sequence shown here is derived from an EMBL/GenBank/DDBJ whole genome shotgun (WGS) entry which is preliminary data.</text>
</comment>
<sequence>MRNRRGPHAAVDSSVFTSGSAVIPRRSRSLSSQLPWPSTRTFRGAAVRQTWARRALATATAFGVGVGLALASTGSASAYQPSQTNLYVSQDSATCNKKPCVLYPKTAQLPSGRIVASFENSKGDPVGQTLPVYKSDDDGTTWQKLSDVKAPAYLSSDSQYAKYTSNWTNPYLYVLPQDVGALQAGTLLLASVVSGDDYYYKERKAADPNWTPTADGDRKDIAIALYASTDDGATWDFQNIIATGGWQGINPSSANTNRQRDPVWEPYLVARNGKLVAYYSDEQEYLGFDATTGVPNRDPDDDTATDPGFQILVHRTWGGGSTSWTQPIVDVPGTTDTVGGKTLIGNGRPGMTTIAETTDGKWLLTYEYWGGGTDTRYRLADDPLKFYPNTVTDQPVTNLPVPSGGRRLSTSGSPVLVQLPDGRIAYNANGSGSVWVNESGKSDGTWKEYRTAITNGYSRNLQYVEGTGRVLILQADFSTGYGPIRYAEVDLGRSDGAYYTLVNRATGQALSPDAGKTQDANLTGDVPDLVLKDRNAADDLQRWHTTAKGSNVTLLNKAGGRSVAIWTGSATAGQKLAQWVDDGATDKQWTLVPSTDGHYKLRSVRNTSLFMTGATANGSVTLGTSIDASTNAAADDSQEWQLVQDPLPTDGTFTLKGANSGRCLDVPGGQTGVQVQIWDCSGNANQTITQTTAGELRVAGKCLAADGDGTTAGTKLILWTCNGKTSQKWWSRLDGSVINRSNGLAIDVTNWGTANGSKVQLWTALGNATQRWSRA</sequence>
<reference evidence="2 3" key="1">
    <citation type="submission" date="2019-07" db="EMBL/GenBank/DDBJ databases">
        <title>New species of Amycolatopsis and Streptomyces.</title>
        <authorList>
            <person name="Duangmal K."/>
            <person name="Teo W.F.A."/>
            <person name="Lipun K."/>
        </authorList>
    </citation>
    <scope>NUCLEOTIDE SEQUENCE [LARGE SCALE GENOMIC DNA]</scope>
    <source>
        <strain evidence="2 3">TISTR 2346</strain>
    </source>
</reference>
<organism evidence="2 3">
    <name type="scientific">Streptomyces phyllanthi</name>
    <dbReference type="NCBI Taxonomy" id="1803180"/>
    <lineage>
        <taxon>Bacteria</taxon>
        <taxon>Bacillati</taxon>
        <taxon>Actinomycetota</taxon>
        <taxon>Actinomycetes</taxon>
        <taxon>Kitasatosporales</taxon>
        <taxon>Streptomycetaceae</taxon>
        <taxon>Streptomyces</taxon>
    </lineage>
</organism>
<feature type="domain" description="Ricin B lectin" evidence="1">
    <location>
        <begin position="650"/>
        <end position="775"/>
    </location>
</feature>
<dbReference type="EMBL" id="VJZE01000015">
    <property type="protein sequence ID" value="MPY39234.1"/>
    <property type="molecule type" value="Genomic_DNA"/>
</dbReference>
<gene>
    <name evidence="2" type="ORF">FNH04_04620</name>
</gene>
<dbReference type="InterPro" id="IPR035992">
    <property type="entry name" value="Ricin_B-like_lectins"/>
</dbReference>
<dbReference type="SUPFAM" id="SSF50939">
    <property type="entry name" value="Sialidases"/>
    <property type="match status" value="1"/>
</dbReference>
<proteinExistence type="predicted"/>
<dbReference type="InterPro" id="IPR000772">
    <property type="entry name" value="Ricin_B_lectin"/>
</dbReference>
<dbReference type="OrthoDB" id="5958808at2"/>
<dbReference type="Gene3D" id="2.80.10.50">
    <property type="match status" value="2"/>
</dbReference>
<dbReference type="AlphaFoldDB" id="A0A5N8VYQ6"/>
<dbReference type="Pfam" id="PF14200">
    <property type="entry name" value="RicinB_lectin_2"/>
    <property type="match status" value="1"/>
</dbReference>
<dbReference type="Gene3D" id="2.120.10.10">
    <property type="match status" value="1"/>
</dbReference>
<evidence type="ECO:0000259" key="1">
    <source>
        <dbReference type="SMART" id="SM00458"/>
    </source>
</evidence>
<evidence type="ECO:0000313" key="2">
    <source>
        <dbReference type="EMBL" id="MPY39234.1"/>
    </source>
</evidence>
<dbReference type="SUPFAM" id="SSF50370">
    <property type="entry name" value="Ricin B-like lectins"/>
    <property type="match status" value="2"/>
</dbReference>
<dbReference type="CDD" id="cd23418">
    <property type="entry name" value="beta-trefoil_Ricin_XLN-like"/>
    <property type="match status" value="1"/>
</dbReference>
<dbReference type="PANTHER" id="PTHR38792:SF3">
    <property type="entry name" value="BNR_ASP-BOX REPEAT DOMAIN PROTEIN (AFU_ORTHOLOGUE AFUA_7G06430)-RELATED"/>
    <property type="match status" value="1"/>
</dbReference>
<accession>A0A5N8VYQ6</accession>
<name>A0A5N8VYQ6_9ACTN</name>
<dbReference type="Proteomes" id="UP000326979">
    <property type="component" value="Unassembled WGS sequence"/>
</dbReference>
<dbReference type="SMART" id="SM00458">
    <property type="entry name" value="RICIN"/>
    <property type="match status" value="1"/>
</dbReference>
<dbReference type="CDD" id="cd00161">
    <property type="entry name" value="beta-trefoil_Ricin-like"/>
    <property type="match status" value="2"/>
</dbReference>
<protein>
    <recommendedName>
        <fullName evidence="1">Ricin B lectin domain-containing protein</fullName>
    </recommendedName>
</protein>
<dbReference type="InterPro" id="IPR036278">
    <property type="entry name" value="Sialidase_sf"/>
</dbReference>
<evidence type="ECO:0000313" key="3">
    <source>
        <dbReference type="Proteomes" id="UP000326979"/>
    </source>
</evidence>
<dbReference type="Pfam" id="PF00652">
    <property type="entry name" value="Ricin_B_lectin"/>
    <property type="match status" value="1"/>
</dbReference>
<keyword evidence="3" id="KW-1185">Reference proteome</keyword>